<dbReference type="Pfam" id="PF12833">
    <property type="entry name" value="HTH_18"/>
    <property type="match status" value="1"/>
</dbReference>
<dbReference type="RefSeq" id="WP_084161554.1">
    <property type="nucleotide sequence ID" value="NZ_OX458333.1"/>
</dbReference>
<proteinExistence type="predicted"/>
<dbReference type="InterPro" id="IPR052158">
    <property type="entry name" value="INH-QAR"/>
</dbReference>
<dbReference type="SMART" id="SM00342">
    <property type="entry name" value="HTH_ARAC"/>
    <property type="match status" value="1"/>
</dbReference>
<dbReference type="Proteomes" id="UP001162030">
    <property type="component" value="Chromosome"/>
</dbReference>
<dbReference type="Pfam" id="PF01965">
    <property type="entry name" value="DJ-1_PfpI"/>
    <property type="match status" value="1"/>
</dbReference>
<organism evidence="4 5">
    <name type="scientific">Methylocaldum szegediense</name>
    <dbReference type="NCBI Taxonomy" id="73780"/>
    <lineage>
        <taxon>Bacteria</taxon>
        <taxon>Pseudomonadati</taxon>
        <taxon>Pseudomonadota</taxon>
        <taxon>Gammaproteobacteria</taxon>
        <taxon>Methylococcales</taxon>
        <taxon>Methylococcaceae</taxon>
        <taxon>Methylocaldum</taxon>
    </lineage>
</organism>
<accession>A0ABM9HVP9</accession>
<keyword evidence="5" id="KW-1185">Reference proteome</keyword>
<dbReference type="CDD" id="cd03137">
    <property type="entry name" value="GATase1_AraC_1"/>
    <property type="match status" value="1"/>
</dbReference>
<dbReference type="SUPFAM" id="SSF52317">
    <property type="entry name" value="Class I glutamine amidotransferase-like"/>
    <property type="match status" value="1"/>
</dbReference>
<dbReference type="PANTHER" id="PTHR43130:SF3">
    <property type="entry name" value="HTH-TYPE TRANSCRIPTIONAL REGULATOR RV1931C"/>
    <property type="match status" value="1"/>
</dbReference>
<dbReference type="SUPFAM" id="SSF46689">
    <property type="entry name" value="Homeodomain-like"/>
    <property type="match status" value="2"/>
</dbReference>
<reference evidence="4 5" key="1">
    <citation type="submission" date="2023-03" db="EMBL/GenBank/DDBJ databases">
        <authorList>
            <person name="Pearce D."/>
        </authorList>
    </citation>
    <scope>NUCLEOTIDE SEQUENCE [LARGE SCALE GENOMIC DNA]</scope>
    <source>
        <strain evidence="4">Msz</strain>
    </source>
</reference>
<dbReference type="Gene3D" id="1.10.10.60">
    <property type="entry name" value="Homeodomain-like"/>
    <property type="match status" value="1"/>
</dbReference>
<dbReference type="PROSITE" id="PS01124">
    <property type="entry name" value="HTH_ARAC_FAMILY_2"/>
    <property type="match status" value="1"/>
</dbReference>
<keyword evidence="1" id="KW-0805">Transcription regulation</keyword>
<feature type="domain" description="HTH araC/xylS-type" evidence="3">
    <location>
        <begin position="237"/>
        <end position="335"/>
    </location>
</feature>
<keyword evidence="2" id="KW-0804">Transcription</keyword>
<sequence>MTQSFVRHTQASEARVRPIGILAFDGVEIIDLTGPLEVFALADLGFQRAGIIDKPLYPIRLFAKKPGLVKASCGLQIHVDSAYGELIDDIDTLLIPGSPDVGAVLADPALQEWVLAMSTRVRRVVSVCTGAFLLAKIGLLDGRRATTHWAYCERLAADYPSVMVEPDRIFLRDGPVSTSGGITSCVDLALSLLEEDWGREMALQVARYMVVFLKRPGGQSQFSGYLVSEATDHPNLRSLMSWIMDHPAEDLTVEKLAERVAMSPRNFARVFQEETGMTPAKFVEKARIDAARHFLGESDHRIEAVAVISGFGDAERMRRAFIRHLGISPQSYRERFTRQGPKPAPSGTTTKQANAAIVASLNDF</sequence>
<dbReference type="InterPro" id="IPR009057">
    <property type="entry name" value="Homeodomain-like_sf"/>
</dbReference>
<protein>
    <submittedName>
        <fullName evidence="4">AraC family transcriptional regulator, transcriptional activator FtrA</fullName>
    </submittedName>
</protein>
<dbReference type="InterPro" id="IPR018060">
    <property type="entry name" value="HTH_AraC"/>
</dbReference>
<name>A0ABM9HVP9_9GAMM</name>
<evidence type="ECO:0000259" key="3">
    <source>
        <dbReference type="PROSITE" id="PS01124"/>
    </source>
</evidence>
<dbReference type="InterPro" id="IPR029062">
    <property type="entry name" value="Class_I_gatase-like"/>
</dbReference>
<gene>
    <name evidence="4" type="ORF">MSZNOR_0022</name>
</gene>
<evidence type="ECO:0000313" key="5">
    <source>
        <dbReference type="Proteomes" id="UP001162030"/>
    </source>
</evidence>
<dbReference type="InterPro" id="IPR002818">
    <property type="entry name" value="DJ-1/PfpI"/>
</dbReference>
<dbReference type="Gene3D" id="3.40.50.880">
    <property type="match status" value="1"/>
</dbReference>
<evidence type="ECO:0000256" key="2">
    <source>
        <dbReference type="ARBA" id="ARBA00023163"/>
    </source>
</evidence>
<evidence type="ECO:0000256" key="1">
    <source>
        <dbReference type="ARBA" id="ARBA00023015"/>
    </source>
</evidence>
<dbReference type="EMBL" id="OX458333">
    <property type="protein sequence ID" value="CAI8717398.1"/>
    <property type="molecule type" value="Genomic_DNA"/>
</dbReference>
<dbReference type="PANTHER" id="PTHR43130">
    <property type="entry name" value="ARAC-FAMILY TRANSCRIPTIONAL REGULATOR"/>
    <property type="match status" value="1"/>
</dbReference>
<evidence type="ECO:0000313" key="4">
    <source>
        <dbReference type="EMBL" id="CAI8717398.1"/>
    </source>
</evidence>